<keyword evidence="4" id="KW-1185">Reference proteome</keyword>
<feature type="region of interest" description="Disordered" evidence="1">
    <location>
        <begin position="138"/>
        <end position="161"/>
    </location>
</feature>
<dbReference type="AlphaFoldDB" id="A0A2G0CCP1"/>
<dbReference type="EMBL" id="PDLO01000007">
    <property type="protein sequence ID" value="PHK97744.1"/>
    <property type="molecule type" value="Genomic_DNA"/>
</dbReference>
<feature type="signal peptide" evidence="2">
    <location>
        <begin position="1"/>
        <end position="18"/>
    </location>
</feature>
<protein>
    <recommendedName>
        <fullName evidence="5">HYR domain-containing protein</fullName>
    </recommendedName>
</protein>
<reference evidence="3 4" key="1">
    <citation type="submission" date="2017-10" db="EMBL/GenBank/DDBJ databases">
        <title>The draft genome sequence of Lewinella marina KCTC 32374.</title>
        <authorList>
            <person name="Wang K."/>
        </authorList>
    </citation>
    <scope>NUCLEOTIDE SEQUENCE [LARGE SCALE GENOMIC DNA]</scope>
    <source>
        <strain evidence="3 4">MKG-38</strain>
    </source>
</reference>
<sequence length="527" mass="55821">MPLLILLLSIGWSVHAGAQEITFSSDCYTGTFTLAASVNGRNQFVDDDGDPNTNPSLRIAYNPSAARWEVQDVNDPSSVFYATEENSFFPNPPDSESATWSGMSGCTGTATLTGTGTQSTAGEGDACAGEGGDDDNDGICNDNDQCPGFDDNLDPDGDGIASGCDPSPAVFDGVSVASACFGSSSPLNFVRTGMDTTGRYVYTDGPRNLEIAFNPASGEWELRDRDSVSAQVYYSNPLPSTPNPPATVLQEWTTGICSDPATVSGSRSQTVVPEITCPTATVELFVEEDCLTSFPDLITTVTTNLENATITQSTPAGTAVSPSVGMQVTLVAEDSGGNRATCSVTVVVRDTLAPVLACRRDTIYLNAEGVAEFAIGDLATVTADNCPPDEVIPNPTRFYTREDTGLITSVEVRTDTAGNSASCTVELVVLDTTSTTANRYWRTPDDPLLQVFPNPNPGRFMVLHPAATVLQIHDATGRRVWSVPGPTGPGPERQTEVSVSLPPGIYLLTALGAERGWHKWFTINHRP</sequence>
<dbReference type="Proteomes" id="UP000226437">
    <property type="component" value="Unassembled WGS sequence"/>
</dbReference>
<evidence type="ECO:0000313" key="3">
    <source>
        <dbReference type="EMBL" id="PHK97744.1"/>
    </source>
</evidence>
<keyword evidence="2" id="KW-0732">Signal</keyword>
<evidence type="ECO:0008006" key="5">
    <source>
        <dbReference type="Google" id="ProtNLM"/>
    </source>
</evidence>
<dbReference type="OrthoDB" id="9805017at2"/>
<comment type="caution">
    <text evidence="3">The sequence shown here is derived from an EMBL/GenBank/DDBJ whole genome shotgun (WGS) entry which is preliminary data.</text>
</comment>
<name>A0A2G0CCP1_9BACT</name>
<proteinExistence type="predicted"/>
<organism evidence="3 4">
    <name type="scientific">Neolewinella marina</name>
    <dbReference type="NCBI Taxonomy" id="438751"/>
    <lineage>
        <taxon>Bacteria</taxon>
        <taxon>Pseudomonadati</taxon>
        <taxon>Bacteroidota</taxon>
        <taxon>Saprospiria</taxon>
        <taxon>Saprospirales</taxon>
        <taxon>Lewinellaceae</taxon>
        <taxon>Neolewinella</taxon>
    </lineage>
</organism>
<dbReference type="RefSeq" id="WP_099107398.1">
    <property type="nucleotide sequence ID" value="NZ_JAATJF010000005.1"/>
</dbReference>
<feature type="chain" id="PRO_5013921462" description="HYR domain-containing protein" evidence="2">
    <location>
        <begin position="19"/>
        <end position="527"/>
    </location>
</feature>
<evidence type="ECO:0000256" key="1">
    <source>
        <dbReference type="SAM" id="MobiDB-lite"/>
    </source>
</evidence>
<dbReference type="Gene3D" id="4.10.1080.10">
    <property type="entry name" value="TSP type-3 repeat"/>
    <property type="match status" value="1"/>
</dbReference>
<accession>A0A2G0CCP1</accession>
<evidence type="ECO:0000313" key="4">
    <source>
        <dbReference type="Proteomes" id="UP000226437"/>
    </source>
</evidence>
<evidence type="ECO:0000256" key="2">
    <source>
        <dbReference type="SAM" id="SignalP"/>
    </source>
</evidence>
<dbReference type="GO" id="GO:0005509">
    <property type="term" value="F:calcium ion binding"/>
    <property type="evidence" value="ECO:0007669"/>
    <property type="project" value="InterPro"/>
</dbReference>
<gene>
    <name evidence="3" type="ORF">CGL56_15070</name>
</gene>
<dbReference type="InterPro" id="IPR028974">
    <property type="entry name" value="TSP_type-3_rpt"/>
</dbReference>